<evidence type="ECO:0000256" key="3">
    <source>
        <dbReference type="ARBA" id="ARBA00022989"/>
    </source>
</evidence>
<dbReference type="GO" id="GO:0016020">
    <property type="term" value="C:membrane"/>
    <property type="evidence" value="ECO:0007669"/>
    <property type="project" value="UniProtKB-SubCell"/>
</dbReference>
<reference evidence="6 7" key="1">
    <citation type="journal article" date="2018" name="Sci. Adv.">
        <title>Multi-heme cytochromes provide a pathway for survival in energy-limited environments.</title>
        <authorList>
            <person name="Deng X."/>
            <person name="Dohmae N."/>
            <person name="Nealson K.H."/>
            <person name="Hashimoto K."/>
            <person name="Okamoto A."/>
        </authorList>
    </citation>
    <scope>NUCLEOTIDE SEQUENCE [LARGE SCALE GENOMIC DNA]</scope>
    <source>
        <strain evidence="6 7">IS5</strain>
    </source>
</reference>
<organism evidence="6 7">
    <name type="scientific">Desulfovibrio ferrophilus</name>
    <dbReference type="NCBI Taxonomy" id="241368"/>
    <lineage>
        <taxon>Bacteria</taxon>
        <taxon>Pseudomonadati</taxon>
        <taxon>Thermodesulfobacteriota</taxon>
        <taxon>Desulfovibrionia</taxon>
        <taxon>Desulfovibrionales</taxon>
        <taxon>Desulfovibrionaceae</taxon>
        <taxon>Desulfovibrio</taxon>
    </lineage>
</organism>
<name>A0A2Z6B0Z0_9BACT</name>
<dbReference type="KEGG" id="dfl:DFE_2397"/>
<feature type="transmembrane region" description="Helical" evidence="5">
    <location>
        <begin position="47"/>
        <end position="66"/>
    </location>
</feature>
<keyword evidence="4 5" id="KW-0472">Membrane</keyword>
<gene>
    <name evidence="6" type="ORF">DFE_2397</name>
</gene>
<keyword evidence="2 5" id="KW-0812">Transmembrane</keyword>
<accession>A0A2Z6B0Z0</accession>
<evidence type="ECO:0000313" key="7">
    <source>
        <dbReference type="Proteomes" id="UP000269883"/>
    </source>
</evidence>
<keyword evidence="7" id="KW-1185">Reference proteome</keyword>
<dbReference type="Pfam" id="PF04973">
    <property type="entry name" value="NMN_transporter"/>
    <property type="match status" value="1"/>
</dbReference>
<evidence type="ECO:0000256" key="4">
    <source>
        <dbReference type="ARBA" id="ARBA00023136"/>
    </source>
</evidence>
<evidence type="ECO:0000256" key="2">
    <source>
        <dbReference type="ARBA" id="ARBA00022692"/>
    </source>
</evidence>
<sequence length="80" mass="9348">METALTWMLTCLSVTGVILNIKKSRMGFVFFVVANMGWITVNVRNEIYAQAFLFIIYTGLSIWGFVEWTRHPPRRECKDE</sequence>
<comment type="subcellular location">
    <subcellularLocation>
        <location evidence="1">Membrane</location>
        <topology evidence="1">Multi-pass membrane protein</topology>
    </subcellularLocation>
</comment>
<dbReference type="GO" id="GO:0034257">
    <property type="term" value="F:nicotinamide riboside transmembrane transporter activity"/>
    <property type="evidence" value="ECO:0007669"/>
    <property type="project" value="InterPro"/>
</dbReference>
<protein>
    <submittedName>
        <fullName evidence="6">Nicotinamide riboside transporter PnuC</fullName>
    </submittedName>
</protein>
<evidence type="ECO:0000256" key="1">
    <source>
        <dbReference type="ARBA" id="ARBA00004141"/>
    </source>
</evidence>
<dbReference type="Proteomes" id="UP000269883">
    <property type="component" value="Chromosome"/>
</dbReference>
<dbReference type="EMBL" id="AP017378">
    <property type="protein sequence ID" value="BBD09123.1"/>
    <property type="molecule type" value="Genomic_DNA"/>
</dbReference>
<keyword evidence="3 5" id="KW-1133">Transmembrane helix</keyword>
<feature type="transmembrane region" description="Helical" evidence="5">
    <location>
        <begin position="25"/>
        <end position="41"/>
    </location>
</feature>
<dbReference type="AlphaFoldDB" id="A0A2Z6B0Z0"/>
<dbReference type="RefSeq" id="WP_126379831.1">
    <property type="nucleotide sequence ID" value="NZ_AP017378.1"/>
</dbReference>
<dbReference type="OrthoDB" id="9791248at2"/>
<evidence type="ECO:0000256" key="5">
    <source>
        <dbReference type="SAM" id="Phobius"/>
    </source>
</evidence>
<dbReference type="InterPro" id="IPR006419">
    <property type="entry name" value="NMN_transpt_PnuC"/>
</dbReference>
<proteinExistence type="predicted"/>
<evidence type="ECO:0000313" key="6">
    <source>
        <dbReference type="EMBL" id="BBD09123.1"/>
    </source>
</evidence>